<keyword evidence="2" id="KW-1185">Reference proteome</keyword>
<organism evidence="1 2">
    <name type="scientific">Phtheirospermum japonicum</name>
    <dbReference type="NCBI Taxonomy" id="374723"/>
    <lineage>
        <taxon>Eukaryota</taxon>
        <taxon>Viridiplantae</taxon>
        <taxon>Streptophyta</taxon>
        <taxon>Embryophyta</taxon>
        <taxon>Tracheophyta</taxon>
        <taxon>Spermatophyta</taxon>
        <taxon>Magnoliopsida</taxon>
        <taxon>eudicotyledons</taxon>
        <taxon>Gunneridae</taxon>
        <taxon>Pentapetalae</taxon>
        <taxon>asterids</taxon>
        <taxon>lamiids</taxon>
        <taxon>Lamiales</taxon>
        <taxon>Orobanchaceae</taxon>
        <taxon>Orobanchaceae incertae sedis</taxon>
        <taxon>Phtheirospermum</taxon>
    </lineage>
</organism>
<dbReference type="AlphaFoldDB" id="A0A830CZN8"/>
<gene>
    <name evidence="1" type="ORF">PHJA_002191600</name>
</gene>
<feature type="non-terminal residue" evidence="1">
    <location>
        <position position="1"/>
    </location>
</feature>
<dbReference type="Proteomes" id="UP000653305">
    <property type="component" value="Unassembled WGS sequence"/>
</dbReference>
<sequence>KGSNSTKFPIQKQNLLELIKLFRFKVYHAGINCSYDSLLERNQKRVCCCHFERIKKHRSNV</sequence>
<accession>A0A830CZN8</accession>
<dbReference type="EMBL" id="BMAC01000630">
    <property type="protein sequence ID" value="GFQ00476.1"/>
    <property type="molecule type" value="Genomic_DNA"/>
</dbReference>
<protein>
    <submittedName>
        <fullName evidence="1">Uncharacterized protein</fullName>
    </submittedName>
</protein>
<evidence type="ECO:0000313" key="1">
    <source>
        <dbReference type="EMBL" id="GFQ00476.1"/>
    </source>
</evidence>
<comment type="caution">
    <text evidence="1">The sequence shown here is derived from an EMBL/GenBank/DDBJ whole genome shotgun (WGS) entry which is preliminary data.</text>
</comment>
<proteinExistence type="predicted"/>
<reference evidence="1" key="1">
    <citation type="submission" date="2020-07" db="EMBL/GenBank/DDBJ databases">
        <title>Ethylene signaling mediates host invasion by parasitic plants.</title>
        <authorList>
            <person name="Yoshida S."/>
        </authorList>
    </citation>
    <scope>NUCLEOTIDE SEQUENCE</scope>
    <source>
        <strain evidence="1">Okayama</strain>
    </source>
</reference>
<evidence type="ECO:0000313" key="2">
    <source>
        <dbReference type="Proteomes" id="UP000653305"/>
    </source>
</evidence>
<name>A0A830CZN8_9LAMI</name>